<dbReference type="Proteomes" id="UP000586976">
    <property type="component" value="Unassembled WGS sequence"/>
</dbReference>
<organism evidence="2 3">
    <name type="scientific">Streptomyces himalayensis subsp. aureolus</name>
    <dbReference type="NCBI Taxonomy" id="2758039"/>
    <lineage>
        <taxon>Bacteria</taxon>
        <taxon>Bacillati</taxon>
        <taxon>Actinomycetota</taxon>
        <taxon>Actinomycetes</taxon>
        <taxon>Kitasatosporales</taxon>
        <taxon>Streptomycetaceae</taxon>
        <taxon>Streptomyces</taxon>
        <taxon>Streptomyces himalayensis</taxon>
    </lineage>
</organism>
<gene>
    <name evidence="2" type="ORF">H1V43_10085</name>
</gene>
<name>A0A7W2CZ28_9ACTN</name>
<feature type="region of interest" description="Disordered" evidence="1">
    <location>
        <begin position="96"/>
        <end position="118"/>
    </location>
</feature>
<dbReference type="EMBL" id="JACEQY010000008">
    <property type="protein sequence ID" value="MBA4861728.1"/>
    <property type="molecule type" value="Genomic_DNA"/>
</dbReference>
<dbReference type="RefSeq" id="WP_181863683.1">
    <property type="nucleotide sequence ID" value="NZ_JACEQY010000008.1"/>
</dbReference>
<dbReference type="AlphaFoldDB" id="A0A7W2CZ28"/>
<evidence type="ECO:0000256" key="1">
    <source>
        <dbReference type="SAM" id="MobiDB-lite"/>
    </source>
</evidence>
<sequence length="118" mass="12809">MSEPLAAIDTWRPVMEAAGYRCQCAGECGNPHAKSEGRCPRVHDTYTSKRGHRVRLMAAPADPLTPPRIAVTLPVEELLAWCAECFTAASRTARHTAPVPDAPGLFELPSDPREESGQ</sequence>
<accession>A0A7W2CZ28</accession>
<protein>
    <submittedName>
        <fullName evidence="2">Uncharacterized protein</fullName>
    </submittedName>
</protein>
<keyword evidence="3" id="KW-1185">Reference proteome</keyword>
<proteinExistence type="predicted"/>
<comment type="caution">
    <text evidence="2">The sequence shown here is derived from an EMBL/GenBank/DDBJ whole genome shotgun (WGS) entry which is preliminary data.</text>
</comment>
<evidence type="ECO:0000313" key="2">
    <source>
        <dbReference type="EMBL" id="MBA4861728.1"/>
    </source>
</evidence>
<reference evidence="2 3" key="1">
    <citation type="submission" date="2020-07" db="EMBL/GenBank/DDBJ databases">
        <title>Streptomyces isolated from Indian soil.</title>
        <authorList>
            <person name="Mandal S."/>
            <person name="Maiti P.K."/>
        </authorList>
    </citation>
    <scope>NUCLEOTIDE SEQUENCE [LARGE SCALE GENOMIC DNA]</scope>
    <source>
        <strain evidence="2 3">PSKA54</strain>
    </source>
</reference>
<evidence type="ECO:0000313" key="3">
    <source>
        <dbReference type="Proteomes" id="UP000586976"/>
    </source>
</evidence>